<evidence type="ECO:0000313" key="2">
    <source>
        <dbReference type="Proteomes" id="UP000187203"/>
    </source>
</evidence>
<gene>
    <name evidence="1" type="ORF">COLO4_30840</name>
</gene>
<organism evidence="1 2">
    <name type="scientific">Corchorus olitorius</name>
    <dbReference type="NCBI Taxonomy" id="93759"/>
    <lineage>
        <taxon>Eukaryota</taxon>
        <taxon>Viridiplantae</taxon>
        <taxon>Streptophyta</taxon>
        <taxon>Embryophyta</taxon>
        <taxon>Tracheophyta</taxon>
        <taxon>Spermatophyta</taxon>
        <taxon>Magnoliopsida</taxon>
        <taxon>eudicotyledons</taxon>
        <taxon>Gunneridae</taxon>
        <taxon>Pentapetalae</taxon>
        <taxon>rosids</taxon>
        <taxon>malvids</taxon>
        <taxon>Malvales</taxon>
        <taxon>Malvaceae</taxon>
        <taxon>Grewioideae</taxon>
        <taxon>Apeibeae</taxon>
        <taxon>Corchorus</taxon>
    </lineage>
</organism>
<dbReference type="AlphaFoldDB" id="A0A1R3H6J7"/>
<comment type="caution">
    <text evidence="1">The sequence shown here is derived from an EMBL/GenBank/DDBJ whole genome shotgun (WGS) entry which is preliminary data.</text>
</comment>
<accession>A0A1R3H6J7</accession>
<proteinExistence type="predicted"/>
<reference evidence="2" key="1">
    <citation type="submission" date="2013-09" db="EMBL/GenBank/DDBJ databases">
        <title>Corchorus olitorius genome sequencing.</title>
        <authorList>
            <person name="Alam M."/>
            <person name="Haque M.S."/>
            <person name="Islam M.S."/>
            <person name="Emdad E.M."/>
            <person name="Islam M.M."/>
            <person name="Ahmed B."/>
            <person name="Halim A."/>
            <person name="Hossen Q.M.M."/>
            <person name="Hossain M.Z."/>
            <person name="Ahmed R."/>
            <person name="Khan M.M."/>
            <person name="Islam R."/>
            <person name="Rashid M.M."/>
            <person name="Khan S.A."/>
            <person name="Rahman M.S."/>
            <person name="Alam M."/>
            <person name="Yahiya A.S."/>
            <person name="Khan M.S."/>
            <person name="Azam M.S."/>
            <person name="Haque T."/>
            <person name="Lashkar M.Z.H."/>
            <person name="Akhand A.I."/>
            <person name="Morshed G."/>
            <person name="Roy S."/>
            <person name="Uddin K.S."/>
            <person name="Rabeya T."/>
            <person name="Hossain A.S."/>
            <person name="Chowdhury A."/>
            <person name="Snigdha A.R."/>
            <person name="Mortoza M.S."/>
            <person name="Matin S.A."/>
            <person name="Hoque S.M.E."/>
            <person name="Islam M.K."/>
            <person name="Roy D.K."/>
            <person name="Haider R."/>
            <person name="Moosa M.M."/>
            <person name="Elias S.M."/>
            <person name="Hasan A.M."/>
            <person name="Jahan S."/>
            <person name="Shafiuddin M."/>
            <person name="Mahmood N."/>
            <person name="Shommy N.S."/>
        </authorList>
    </citation>
    <scope>NUCLEOTIDE SEQUENCE [LARGE SCALE GENOMIC DNA]</scope>
    <source>
        <strain evidence="2">cv. O-4</strain>
    </source>
</reference>
<dbReference type="Proteomes" id="UP000187203">
    <property type="component" value="Unassembled WGS sequence"/>
</dbReference>
<evidence type="ECO:0000313" key="1">
    <source>
        <dbReference type="EMBL" id="OMO65977.1"/>
    </source>
</evidence>
<dbReference type="EMBL" id="AWUE01020791">
    <property type="protein sequence ID" value="OMO65977.1"/>
    <property type="molecule type" value="Genomic_DNA"/>
</dbReference>
<keyword evidence="2" id="KW-1185">Reference proteome</keyword>
<name>A0A1R3H6J7_9ROSI</name>
<sequence length="114" mass="13117">METGYCPDCKETGYYPDDCKENGIGHFVLVDERPSEQNKRKRHAPPSPNYQYKIENLEIKYTDLAEEEPELQPYAFVCAKGHLTDRANGQFAEEIWSGSHKITGPYNLKELFEG</sequence>
<dbReference type="OrthoDB" id="1600564at2759"/>
<protein>
    <submittedName>
        <fullName evidence="1">GDSL esterase/lipase 1-like protein</fullName>
    </submittedName>
</protein>